<feature type="domain" description="GBF-interacting protein 1 N-terminal" evidence="3">
    <location>
        <begin position="17"/>
        <end position="63"/>
    </location>
</feature>
<feature type="transmembrane region" description="Helical" evidence="2">
    <location>
        <begin position="57"/>
        <end position="78"/>
    </location>
</feature>
<gene>
    <name evidence="4" type="ORF">Taro_046665</name>
</gene>
<evidence type="ECO:0000256" key="1">
    <source>
        <dbReference type="SAM" id="MobiDB-lite"/>
    </source>
</evidence>
<feature type="compositionally biased region" description="Polar residues" evidence="1">
    <location>
        <begin position="223"/>
        <end position="235"/>
    </location>
</feature>
<evidence type="ECO:0000313" key="5">
    <source>
        <dbReference type="Proteomes" id="UP000652761"/>
    </source>
</evidence>
<evidence type="ECO:0000256" key="2">
    <source>
        <dbReference type="SAM" id="Phobius"/>
    </source>
</evidence>
<feature type="compositionally biased region" description="Polar residues" evidence="1">
    <location>
        <begin position="170"/>
        <end position="182"/>
    </location>
</feature>
<evidence type="ECO:0000259" key="3">
    <source>
        <dbReference type="Pfam" id="PF06972"/>
    </source>
</evidence>
<accession>A0A843WZB9</accession>
<dbReference type="PANTHER" id="PTHR47070">
    <property type="entry name" value="HYDROXYPROLINE-RICH GLYCOPROTEIN-LIKE"/>
    <property type="match status" value="1"/>
</dbReference>
<dbReference type="PANTHER" id="PTHR47070:SF2">
    <property type="entry name" value="OS06G0206100 PROTEIN"/>
    <property type="match status" value="1"/>
</dbReference>
<name>A0A843WZB9_COLES</name>
<feature type="region of interest" description="Disordered" evidence="1">
    <location>
        <begin position="315"/>
        <end position="371"/>
    </location>
</feature>
<dbReference type="Pfam" id="PF06972">
    <property type="entry name" value="GIP1_N"/>
    <property type="match status" value="1"/>
</dbReference>
<sequence length="443" mass="47659">MVVGSRGDGGTLQYKVSAKVQATINSIREIVGGHSDAEILAVLRETEMDPNETTQRLLYQGLFFFLTFSPFFLSLLLPPPLHFAGGSWEVLRLFACVFLGVEQCAWAGFLILLENLRFVVPRVVYFSLSGAFCCLVLAKVRLPVLQGTQGTRKRNTGSKGPTEPKKPVDQSGQWMKSNTSWDRNSRRGNFAKNSSPGINREFRVVRDNRVNQNNDLDVKPDMSHNSISGDEQVGSSLPEKSLSGILNNDKHSPARTEGKLSSTGPSKADHHSKVADASGSHRTTTLDTGLMIAKPSQTQKGAAAAHNSVSVSVSTSSSGMYASSSDPVHVPSPDSRSAGTVGAIRREVGVVGGRRQSTERPTSHSSFSNSSFSLPALGKDISAATESVGQPKGSQLNQTLASEPYIPVGTQKRPFFCLVAAPKEQGVLHKRVGEKKREGGLLL</sequence>
<protein>
    <recommendedName>
        <fullName evidence="3">GBF-interacting protein 1 N-terminal domain-containing protein</fullName>
    </recommendedName>
</protein>
<feature type="transmembrane region" description="Helical" evidence="2">
    <location>
        <begin position="124"/>
        <end position="144"/>
    </location>
</feature>
<organism evidence="4 5">
    <name type="scientific">Colocasia esculenta</name>
    <name type="common">Wild taro</name>
    <name type="synonym">Arum esculentum</name>
    <dbReference type="NCBI Taxonomy" id="4460"/>
    <lineage>
        <taxon>Eukaryota</taxon>
        <taxon>Viridiplantae</taxon>
        <taxon>Streptophyta</taxon>
        <taxon>Embryophyta</taxon>
        <taxon>Tracheophyta</taxon>
        <taxon>Spermatophyta</taxon>
        <taxon>Magnoliopsida</taxon>
        <taxon>Liliopsida</taxon>
        <taxon>Araceae</taxon>
        <taxon>Aroideae</taxon>
        <taxon>Colocasieae</taxon>
        <taxon>Colocasia</taxon>
    </lineage>
</organism>
<dbReference type="InterPro" id="IPR009060">
    <property type="entry name" value="UBA-like_sf"/>
</dbReference>
<feature type="region of interest" description="Disordered" evidence="1">
    <location>
        <begin position="148"/>
        <end position="282"/>
    </location>
</feature>
<keyword evidence="2" id="KW-0472">Membrane</keyword>
<comment type="caution">
    <text evidence="4">The sequence shown here is derived from an EMBL/GenBank/DDBJ whole genome shotgun (WGS) entry which is preliminary data.</text>
</comment>
<keyword evidence="5" id="KW-1185">Reference proteome</keyword>
<evidence type="ECO:0000313" key="4">
    <source>
        <dbReference type="EMBL" id="MQM13737.1"/>
    </source>
</evidence>
<feature type="compositionally biased region" description="Basic and acidic residues" evidence="1">
    <location>
        <begin position="248"/>
        <end position="258"/>
    </location>
</feature>
<feature type="compositionally biased region" description="Low complexity" evidence="1">
    <location>
        <begin position="315"/>
        <end position="343"/>
    </location>
</feature>
<dbReference type="SUPFAM" id="SSF46934">
    <property type="entry name" value="UBA-like"/>
    <property type="match status" value="1"/>
</dbReference>
<dbReference type="OrthoDB" id="753279at2759"/>
<feature type="compositionally biased region" description="Basic and acidic residues" evidence="1">
    <location>
        <begin position="200"/>
        <end position="209"/>
    </location>
</feature>
<dbReference type="InterPro" id="IPR009719">
    <property type="entry name" value="GIP1_N"/>
</dbReference>
<keyword evidence="2" id="KW-1133">Transmembrane helix</keyword>
<dbReference type="AlphaFoldDB" id="A0A843WZB9"/>
<dbReference type="Proteomes" id="UP000652761">
    <property type="component" value="Unassembled WGS sequence"/>
</dbReference>
<keyword evidence="2" id="KW-0812">Transmembrane</keyword>
<feature type="transmembrane region" description="Helical" evidence="2">
    <location>
        <begin position="90"/>
        <end position="112"/>
    </location>
</feature>
<dbReference type="EMBL" id="NMUH01005808">
    <property type="protein sequence ID" value="MQM13737.1"/>
    <property type="molecule type" value="Genomic_DNA"/>
</dbReference>
<proteinExistence type="predicted"/>
<reference evidence="4" key="1">
    <citation type="submission" date="2017-07" db="EMBL/GenBank/DDBJ databases">
        <title>Taro Niue Genome Assembly and Annotation.</title>
        <authorList>
            <person name="Atibalentja N."/>
            <person name="Keating K."/>
            <person name="Fields C.J."/>
        </authorList>
    </citation>
    <scope>NUCLEOTIDE SEQUENCE</scope>
    <source>
        <strain evidence="4">Niue_2</strain>
        <tissue evidence="4">Leaf</tissue>
    </source>
</reference>